<dbReference type="Pfam" id="PF18203">
    <property type="entry name" value="IPTL-CTERM"/>
    <property type="match status" value="1"/>
</dbReference>
<dbReference type="EMBL" id="VSSQ01017445">
    <property type="protein sequence ID" value="MPM59760.1"/>
    <property type="molecule type" value="Genomic_DNA"/>
</dbReference>
<dbReference type="InterPro" id="IPR053784">
    <property type="entry name" value="Choice_anch_U_dom"/>
</dbReference>
<dbReference type="InterPro" id="IPR026442">
    <property type="entry name" value="IPTL_CTERM"/>
</dbReference>
<dbReference type="NCBIfam" id="TIGR04174">
    <property type="entry name" value="IPTL_CTERM"/>
    <property type="match status" value="1"/>
</dbReference>
<evidence type="ECO:0000313" key="2">
    <source>
        <dbReference type="EMBL" id="MPM59760.1"/>
    </source>
</evidence>
<gene>
    <name evidence="2" type="ORF">SDC9_106606</name>
</gene>
<accession>A0A645B2S5</accession>
<dbReference type="AlphaFoldDB" id="A0A645B2S5"/>
<proteinExistence type="predicted"/>
<organism evidence="2">
    <name type="scientific">bioreactor metagenome</name>
    <dbReference type="NCBI Taxonomy" id="1076179"/>
    <lineage>
        <taxon>unclassified sequences</taxon>
        <taxon>metagenomes</taxon>
        <taxon>ecological metagenomes</taxon>
    </lineage>
</organism>
<evidence type="ECO:0000259" key="1">
    <source>
        <dbReference type="Pfam" id="PF18203"/>
    </source>
</evidence>
<name>A0A645B2S5_9ZZZZ</name>
<comment type="caution">
    <text evidence="2">The sequence shown here is derived from an EMBL/GenBank/DDBJ whole genome shotgun (WGS) entry which is preliminary data.</text>
</comment>
<protein>
    <recommendedName>
        <fullName evidence="1">IPTL-CTERM protein sorting domain-containing protein</fullName>
    </recommendedName>
</protein>
<reference evidence="2" key="1">
    <citation type="submission" date="2019-08" db="EMBL/GenBank/DDBJ databases">
        <authorList>
            <person name="Kucharzyk K."/>
            <person name="Murdoch R.W."/>
            <person name="Higgins S."/>
            <person name="Loffler F."/>
        </authorList>
    </citation>
    <scope>NUCLEOTIDE SEQUENCE</scope>
</reference>
<feature type="domain" description="IPTL-CTERM protein sorting" evidence="1">
    <location>
        <begin position="115"/>
        <end position="143"/>
    </location>
</feature>
<sequence length="152" mass="15637">MFSPAPASGAPEGYRFPFGQIAFKATGCDARGTLNVALALPSAPPAGTKLFKQIDGQWIPWRASFEGSQLQYTVTDNDGSLTAQATGDNNPALGLIDDPVLVAVPLPVVVPPTATPVPTLGQGALLMLGLLLAGVACVPRKRRASGAPHHAD</sequence>
<dbReference type="NCBIfam" id="NF041766">
    <property type="entry name" value="choice_anch_U"/>
    <property type="match status" value="1"/>
</dbReference>